<keyword evidence="1" id="KW-1133">Transmembrane helix</keyword>
<feature type="transmembrane region" description="Helical" evidence="1">
    <location>
        <begin position="39"/>
        <end position="61"/>
    </location>
</feature>
<proteinExistence type="predicted"/>
<keyword evidence="1" id="KW-0812">Transmembrane</keyword>
<keyword evidence="3" id="KW-1185">Reference proteome</keyword>
<protein>
    <submittedName>
        <fullName evidence="2">Uncharacterized protein</fullName>
    </submittedName>
</protein>
<accession>A0A5J4IZK9</accession>
<dbReference type="Proteomes" id="UP000326509">
    <property type="component" value="Unassembled WGS sequence"/>
</dbReference>
<feature type="transmembrane region" description="Helical" evidence="1">
    <location>
        <begin position="73"/>
        <end position="91"/>
    </location>
</feature>
<comment type="caution">
    <text evidence="2">The sequence shown here is derived from an EMBL/GenBank/DDBJ whole genome shotgun (WGS) entry which is preliminary data.</text>
</comment>
<gene>
    <name evidence="2" type="ORF">ULMA_20700</name>
</gene>
<evidence type="ECO:0000256" key="1">
    <source>
        <dbReference type="SAM" id="Phobius"/>
    </source>
</evidence>
<evidence type="ECO:0000313" key="2">
    <source>
        <dbReference type="EMBL" id="GER59962.1"/>
    </source>
</evidence>
<dbReference type="AlphaFoldDB" id="A0A5J4IZK9"/>
<name>A0A5J4IZK9_9FLAO</name>
<dbReference type="EMBL" id="BKCG01000005">
    <property type="protein sequence ID" value="GER59962.1"/>
    <property type="molecule type" value="Genomic_DNA"/>
</dbReference>
<organism evidence="2 3">
    <name type="scientific">Patiriisocius marinus</name>
    <dbReference type="NCBI Taxonomy" id="1397112"/>
    <lineage>
        <taxon>Bacteria</taxon>
        <taxon>Pseudomonadati</taxon>
        <taxon>Bacteroidota</taxon>
        <taxon>Flavobacteriia</taxon>
        <taxon>Flavobacteriales</taxon>
        <taxon>Flavobacteriaceae</taxon>
        <taxon>Patiriisocius</taxon>
    </lineage>
</organism>
<dbReference type="RefSeq" id="WP_151674423.1">
    <property type="nucleotide sequence ID" value="NZ_BKCG01000005.1"/>
</dbReference>
<evidence type="ECO:0000313" key="3">
    <source>
        <dbReference type="Proteomes" id="UP000326509"/>
    </source>
</evidence>
<keyword evidence="1" id="KW-0472">Membrane</keyword>
<reference evidence="2 3" key="1">
    <citation type="submission" date="2019-08" db="EMBL/GenBank/DDBJ databases">
        <title>Draft genome sequence of Ulvibacter marinus type strain NBRC 109484.</title>
        <authorList>
            <person name="Kawano K."/>
            <person name="Ushijima N."/>
            <person name="Kihara M."/>
            <person name="Itoh H."/>
        </authorList>
    </citation>
    <scope>NUCLEOTIDE SEQUENCE [LARGE SCALE GENOMIC DNA]</scope>
    <source>
        <strain evidence="2 3">NBRC 109484</strain>
    </source>
</reference>
<sequence>MKTIKISAGIALTFFVIGSLLFLLQLVLTDRSTVPVIGFYYVFTAVIINSIVVLTLIGKLFIDQNYTETLKSIAIILANVPVAIAYTYIVFEYTF</sequence>